<dbReference type="RefSeq" id="WP_280761981.1">
    <property type="nucleotide sequence ID" value="NZ_JARXVC010000011.1"/>
</dbReference>
<keyword evidence="2" id="KW-1003">Cell membrane</keyword>
<feature type="transmembrane region" description="Helical" evidence="6">
    <location>
        <begin position="47"/>
        <end position="66"/>
    </location>
</feature>
<dbReference type="InterPro" id="IPR027379">
    <property type="entry name" value="CLS_N"/>
</dbReference>
<accession>A0ABT6MEC7</accession>
<keyword evidence="5 6" id="KW-0472">Membrane</keyword>
<evidence type="ECO:0000256" key="3">
    <source>
        <dbReference type="ARBA" id="ARBA00022692"/>
    </source>
</evidence>
<evidence type="ECO:0000256" key="4">
    <source>
        <dbReference type="ARBA" id="ARBA00022989"/>
    </source>
</evidence>
<comment type="subcellular location">
    <subcellularLocation>
        <location evidence="1">Cell membrane</location>
        <topology evidence="1">Multi-pass membrane protein</topology>
    </subcellularLocation>
</comment>
<proteinExistence type="predicted"/>
<evidence type="ECO:0000256" key="1">
    <source>
        <dbReference type="ARBA" id="ARBA00004651"/>
    </source>
</evidence>
<sequence>MEEHTVTLPLAYDITWTVFAALWLALVIATTVSVLRAGHASGAAKIAWILLVVALPILGSLAWFTLGSKPAERGGPGPS</sequence>
<reference evidence="8 9" key="1">
    <citation type="submission" date="2023-04" db="EMBL/GenBank/DDBJ databases">
        <title>Forest soil microbial communities from Buena Vista Peninsula, Colon Province, Panama.</title>
        <authorList>
            <person name="Bouskill N."/>
        </authorList>
    </citation>
    <scope>NUCLEOTIDE SEQUENCE [LARGE SCALE GENOMIC DNA]</scope>
    <source>
        <strain evidence="8 9">CFH S0262</strain>
    </source>
</reference>
<dbReference type="Proteomes" id="UP001160334">
    <property type="component" value="Unassembled WGS sequence"/>
</dbReference>
<evidence type="ECO:0000256" key="2">
    <source>
        <dbReference type="ARBA" id="ARBA00022475"/>
    </source>
</evidence>
<organism evidence="8 9">
    <name type="scientific">Prescottella agglutinans</name>
    <dbReference type="NCBI Taxonomy" id="1644129"/>
    <lineage>
        <taxon>Bacteria</taxon>
        <taxon>Bacillati</taxon>
        <taxon>Actinomycetota</taxon>
        <taxon>Actinomycetes</taxon>
        <taxon>Mycobacteriales</taxon>
        <taxon>Nocardiaceae</taxon>
        <taxon>Prescottella</taxon>
    </lineage>
</organism>
<comment type="caution">
    <text evidence="8">The sequence shown here is derived from an EMBL/GenBank/DDBJ whole genome shotgun (WGS) entry which is preliminary data.</text>
</comment>
<evidence type="ECO:0000313" key="9">
    <source>
        <dbReference type="Proteomes" id="UP001160334"/>
    </source>
</evidence>
<feature type="transmembrane region" description="Helical" evidence="6">
    <location>
        <begin position="14"/>
        <end position="35"/>
    </location>
</feature>
<name>A0ABT6MEC7_9NOCA</name>
<keyword evidence="3 6" id="KW-0812">Transmembrane</keyword>
<evidence type="ECO:0000256" key="6">
    <source>
        <dbReference type="SAM" id="Phobius"/>
    </source>
</evidence>
<keyword evidence="9" id="KW-1185">Reference proteome</keyword>
<evidence type="ECO:0000313" key="8">
    <source>
        <dbReference type="EMBL" id="MDH6282679.1"/>
    </source>
</evidence>
<evidence type="ECO:0000259" key="7">
    <source>
        <dbReference type="Pfam" id="PF13396"/>
    </source>
</evidence>
<feature type="domain" description="Cardiolipin synthase N-terminal" evidence="7">
    <location>
        <begin position="25"/>
        <end position="67"/>
    </location>
</feature>
<dbReference type="Pfam" id="PF13396">
    <property type="entry name" value="PLDc_N"/>
    <property type="match status" value="1"/>
</dbReference>
<evidence type="ECO:0000256" key="5">
    <source>
        <dbReference type="ARBA" id="ARBA00023136"/>
    </source>
</evidence>
<dbReference type="EMBL" id="JARXVC010000011">
    <property type="protein sequence ID" value="MDH6282679.1"/>
    <property type="molecule type" value="Genomic_DNA"/>
</dbReference>
<protein>
    <recommendedName>
        <fullName evidence="7">Cardiolipin synthase N-terminal domain-containing protein</fullName>
    </recommendedName>
</protein>
<keyword evidence="4 6" id="KW-1133">Transmembrane helix</keyword>
<gene>
    <name evidence="8" type="ORF">M2280_003916</name>
</gene>